<dbReference type="InterPro" id="IPR011583">
    <property type="entry name" value="Chitinase_II/V-like_cat"/>
</dbReference>
<proteinExistence type="inferred from homology"/>
<dbReference type="Gene3D" id="3.20.20.80">
    <property type="entry name" value="Glycosidases"/>
    <property type="match status" value="1"/>
</dbReference>
<dbReference type="InterPro" id="IPR029070">
    <property type="entry name" value="Chitinase_insertion_sf"/>
</dbReference>
<comment type="catalytic activity">
    <reaction evidence="1">
        <text>Random endo-hydrolysis of N-acetyl-beta-D-glucosaminide (1-&gt;4)-beta-linkages in chitin and chitodextrins.</text>
        <dbReference type="EC" id="3.2.1.14"/>
    </reaction>
</comment>
<feature type="disulfide bond" evidence="11">
    <location>
        <begin position="128"/>
        <end position="140"/>
    </location>
</feature>
<evidence type="ECO:0000259" key="14">
    <source>
        <dbReference type="PROSITE" id="PS50941"/>
    </source>
</evidence>
<dbReference type="CDD" id="cd06922">
    <property type="entry name" value="ChtBD1_GH18_1"/>
    <property type="match status" value="1"/>
</dbReference>
<keyword evidence="5 12" id="KW-0378">Hydrolase</keyword>
<evidence type="ECO:0000256" key="9">
    <source>
        <dbReference type="ARBA" id="ARBA00023295"/>
    </source>
</evidence>
<comment type="similarity">
    <text evidence="2">Belongs to the glycosyl hydrolase 18 family. Chitinase class V subfamily.</text>
</comment>
<evidence type="ECO:0000313" key="16">
    <source>
        <dbReference type="EMBL" id="KAL2827929.1"/>
    </source>
</evidence>
<keyword evidence="7" id="KW-0843">Virulence</keyword>
<dbReference type="Gene3D" id="3.10.50.10">
    <property type="match status" value="1"/>
</dbReference>
<dbReference type="SMART" id="SM00636">
    <property type="entry name" value="Glyco_18"/>
    <property type="match status" value="1"/>
</dbReference>
<feature type="signal peptide" evidence="13">
    <location>
        <begin position="1"/>
        <end position="34"/>
    </location>
</feature>
<dbReference type="EC" id="3.2.1.14" evidence="3"/>
<feature type="disulfide bond" evidence="11">
    <location>
        <begin position="133"/>
        <end position="147"/>
    </location>
</feature>
<evidence type="ECO:0000256" key="5">
    <source>
        <dbReference type="ARBA" id="ARBA00022801"/>
    </source>
</evidence>
<dbReference type="PANTHER" id="PTHR11177:SF402">
    <property type="entry name" value="CHITINASE"/>
    <property type="match status" value="1"/>
</dbReference>
<dbReference type="Pfam" id="PF00704">
    <property type="entry name" value="Glyco_hydro_18"/>
    <property type="match status" value="1"/>
</dbReference>
<organism evidence="16 17">
    <name type="scientific">Aspergillus cavernicola</name>
    <dbReference type="NCBI Taxonomy" id="176166"/>
    <lineage>
        <taxon>Eukaryota</taxon>
        <taxon>Fungi</taxon>
        <taxon>Dikarya</taxon>
        <taxon>Ascomycota</taxon>
        <taxon>Pezizomycotina</taxon>
        <taxon>Eurotiomycetes</taxon>
        <taxon>Eurotiomycetidae</taxon>
        <taxon>Eurotiales</taxon>
        <taxon>Aspergillaceae</taxon>
        <taxon>Aspergillus</taxon>
        <taxon>Aspergillus subgen. Nidulantes</taxon>
    </lineage>
</organism>
<gene>
    <name evidence="16" type="ORF">BDW59DRAFT_143553</name>
</gene>
<keyword evidence="8" id="KW-0119">Carbohydrate metabolism</keyword>
<evidence type="ECO:0000256" key="10">
    <source>
        <dbReference type="ARBA" id="ARBA00023326"/>
    </source>
</evidence>
<keyword evidence="6" id="KW-0146">Chitin degradation</keyword>
<protein>
    <recommendedName>
        <fullName evidence="3">chitinase</fullName>
        <ecNumber evidence="3">3.2.1.14</ecNumber>
    </recommendedName>
</protein>
<evidence type="ECO:0000259" key="15">
    <source>
        <dbReference type="PROSITE" id="PS51910"/>
    </source>
</evidence>
<feature type="domain" description="GH18" evidence="15">
    <location>
        <begin position="164"/>
        <end position="523"/>
    </location>
</feature>
<evidence type="ECO:0000256" key="11">
    <source>
        <dbReference type="PROSITE-ProRule" id="PRU00261"/>
    </source>
</evidence>
<evidence type="ECO:0000256" key="3">
    <source>
        <dbReference type="ARBA" id="ARBA00012729"/>
    </source>
</evidence>
<feature type="chain" id="PRO_5045675099" description="chitinase" evidence="13">
    <location>
        <begin position="35"/>
        <end position="1282"/>
    </location>
</feature>
<keyword evidence="13" id="KW-0732">Signal</keyword>
<keyword evidence="4 11" id="KW-0147">Chitin-binding</keyword>
<sequence length="1282" mass="142550">MAVTQPQRCGYPRPFIPFFVVFITSFLLFQQVQAQDCSALNLCATGCCNKFGYCGVGDDYCGADCVSTCDYLSECDASRPCATGCCNKYGYCGLGPDYCADDVCVAGCESRSECDPGGYGEFADNAKCPLNVCCSKFGFCGTTKEFCGSKTVKRPSCSKGNGMTRVVGYYEGWSMNRYCNSFYPEQIPIGVYTHLNYAFASIDPETFEVLAGSQREIEMMKRLTSLKESDPDLKVYVAVGGWTFNDPGPTATVFSDIARSEANQKAFFKSLISFMSTYDFDGVDLDWEYPVADDRSGHPEDFENFPKFMANLKKALKASGGRDGLSITLPASYWYLQHFDIVKLERSVDFFNIMSYDLHGAWDGHSDWVEPELNSHTNLTEITNALDLLWRNNIEPDKVVLGIAFYARVFAASNPSCMEPGCLFQSGGNAGVCSNEVGILLNSEIVEIMEKQQIKSTFDKDAAVKILKFDQNQWLTYDDADTFKLKAQFASSQCLGGVMVWAVSHDLPGGNYSRALGEAANRKVTAIALPALSEDDVQTHTVNEQCKWTNCLDGCPSGWTHVRRSDDGSNGEAFIDHNDCPKGKDHFFCCPPDSPVPTCGWYHHRNGNCNGKDNCPAGMLEIGSNKNHCKNSATNYEVACCTYEDIPSMRLYDQCDWNSGMGCDYEPCASGMPQVANSSTGSGGHLCRYRKSWQDWAGTYVEFQDRKYCCQQEENVEWVDCESHDAHGTLWLTEGEDMSNYCWSNCPGDSARVSLHVTYPCDGGGRVDCCKPKYLTLNDHDAEWSEEMKELEQSLKEFLESPICPNDDEAYGFKRSWAMGPTGGNDSLDLFAGSPHSLHRRAASSKVRDDVHRILYTLVFVAVPGPTASQMMEMWILYVPSLYHNLTPSNIRDYAKSWWNWATTTKHKFIEIILCNMRYYNSILGKGTHEALDCECEPEDCCLGDTCETYTDDGLPPQDDDEEEARLVARVSTREIKVPLPDGTVLEWYGLGYTRRKRVEENANHPMRKKAFGFAQSGFCGSGEIGVLIIQQNTDVRDYNVEHKIELKTIGIWAEHGAAGTLPSGKSPPNSLPPIPLAYVKTHLGGQVLPPATTPPMKGGRTGYIPLNRIFNALGSSRNNGGFVLLKEGINGAKGKLWNGNYPNDTDDTKSLANKGDRTSAQEVLRRIRTVAAVISYLNYPANQAAMVQEAHEVEAEIRRADDAWVARGNPQREIGVKWWRAIYKDQLEATGAWAREIIDEWCDEMTKYWATRTGDTAMEVMQAVGTLRDSETVIDQAGLGY</sequence>
<keyword evidence="9 12" id="KW-0326">Glycosidase</keyword>
<evidence type="ECO:0000256" key="13">
    <source>
        <dbReference type="SAM" id="SignalP"/>
    </source>
</evidence>
<dbReference type="PANTHER" id="PTHR11177">
    <property type="entry name" value="CHITINASE"/>
    <property type="match status" value="1"/>
</dbReference>
<dbReference type="SUPFAM" id="SSF54556">
    <property type="entry name" value="Chitinase insertion domain"/>
    <property type="match status" value="1"/>
</dbReference>
<dbReference type="PROSITE" id="PS00026">
    <property type="entry name" value="CHIT_BIND_I_1"/>
    <property type="match status" value="1"/>
</dbReference>
<dbReference type="InterPro" id="IPR001579">
    <property type="entry name" value="Glyco_hydro_18_chit_AS"/>
</dbReference>
<evidence type="ECO:0000256" key="6">
    <source>
        <dbReference type="ARBA" id="ARBA00023024"/>
    </source>
</evidence>
<dbReference type="InterPro" id="IPR036861">
    <property type="entry name" value="Endochitinase-like_sf"/>
</dbReference>
<dbReference type="SUPFAM" id="SSF51445">
    <property type="entry name" value="(Trans)glycosidases"/>
    <property type="match status" value="1"/>
</dbReference>
<name>A0ABR4IJH8_9EURO</name>
<dbReference type="Gene3D" id="3.30.60.10">
    <property type="entry name" value="Endochitinase-like"/>
    <property type="match status" value="1"/>
</dbReference>
<dbReference type="PROSITE" id="PS51910">
    <property type="entry name" value="GH18_2"/>
    <property type="match status" value="1"/>
</dbReference>
<keyword evidence="17" id="KW-1185">Reference proteome</keyword>
<dbReference type="InterPro" id="IPR018371">
    <property type="entry name" value="Chitin-binding_1_CS"/>
</dbReference>
<dbReference type="Pfam" id="PF00187">
    <property type="entry name" value="Chitin_bind_1"/>
    <property type="match status" value="1"/>
</dbReference>
<dbReference type="SMART" id="SM00270">
    <property type="entry name" value="ChtBD1"/>
    <property type="match status" value="3"/>
</dbReference>
<feature type="domain" description="Chitin-binding type-1" evidence="14">
    <location>
        <begin position="120"/>
        <end position="159"/>
    </location>
</feature>
<comment type="caution">
    <text evidence="16">The sequence shown here is derived from an EMBL/GenBank/DDBJ whole genome shotgun (WGS) entry which is preliminary data.</text>
</comment>
<evidence type="ECO:0000256" key="2">
    <source>
        <dbReference type="ARBA" id="ARBA00008682"/>
    </source>
</evidence>
<dbReference type="InterPro" id="IPR001223">
    <property type="entry name" value="Glyco_hydro18_cat"/>
</dbReference>
<dbReference type="PROSITE" id="PS01095">
    <property type="entry name" value="GH18_1"/>
    <property type="match status" value="1"/>
</dbReference>
<dbReference type="Proteomes" id="UP001610335">
    <property type="component" value="Unassembled WGS sequence"/>
</dbReference>
<dbReference type="InterPro" id="IPR001002">
    <property type="entry name" value="Chitin-bd_1"/>
</dbReference>
<keyword evidence="10" id="KW-0624">Polysaccharide degradation</keyword>
<evidence type="ECO:0000313" key="17">
    <source>
        <dbReference type="Proteomes" id="UP001610335"/>
    </source>
</evidence>
<evidence type="ECO:0000256" key="7">
    <source>
        <dbReference type="ARBA" id="ARBA00023026"/>
    </source>
</evidence>
<dbReference type="InterPro" id="IPR050314">
    <property type="entry name" value="Glycosyl_Hydrlase_18"/>
</dbReference>
<evidence type="ECO:0000256" key="12">
    <source>
        <dbReference type="RuleBase" id="RU000489"/>
    </source>
</evidence>
<dbReference type="EMBL" id="JBFXLS010000022">
    <property type="protein sequence ID" value="KAL2827929.1"/>
    <property type="molecule type" value="Genomic_DNA"/>
</dbReference>
<keyword evidence="11" id="KW-1015">Disulfide bond</keyword>
<feature type="disulfide bond" evidence="11">
    <location>
        <begin position="85"/>
        <end position="99"/>
    </location>
</feature>
<comment type="caution">
    <text evidence="11">Lacks conserved residue(s) required for the propagation of feature annotation.</text>
</comment>
<evidence type="ECO:0000256" key="1">
    <source>
        <dbReference type="ARBA" id="ARBA00000822"/>
    </source>
</evidence>
<dbReference type="CDD" id="cd00035">
    <property type="entry name" value="ChtBD1"/>
    <property type="match status" value="1"/>
</dbReference>
<dbReference type="SUPFAM" id="SSF57016">
    <property type="entry name" value="Plant lectins/antimicrobial peptides"/>
    <property type="match status" value="2"/>
</dbReference>
<reference evidence="16 17" key="1">
    <citation type="submission" date="2024-07" db="EMBL/GenBank/DDBJ databases">
        <title>Section-level genome sequencing and comparative genomics of Aspergillus sections Usti and Cavernicolus.</title>
        <authorList>
            <consortium name="Lawrence Berkeley National Laboratory"/>
            <person name="Nybo J.L."/>
            <person name="Vesth T.C."/>
            <person name="Theobald S."/>
            <person name="Frisvad J.C."/>
            <person name="Larsen T.O."/>
            <person name="Kjaerboelling I."/>
            <person name="Rothschild-Mancinelli K."/>
            <person name="Lyhne E.K."/>
            <person name="Kogle M.E."/>
            <person name="Barry K."/>
            <person name="Clum A."/>
            <person name="Na H."/>
            <person name="Ledsgaard L."/>
            <person name="Lin J."/>
            <person name="Lipzen A."/>
            <person name="Kuo A."/>
            <person name="Riley R."/>
            <person name="Mondo S."/>
            <person name="LaButti K."/>
            <person name="Haridas S."/>
            <person name="Pangalinan J."/>
            <person name="Salamov A.A."/>
            <person name="Simmons B.A."/>
            <person name="Magnuson J.K."/>
            <person name="Chen J."/>
            <person name="Drula E."/>
            <person name="Henrissat B."/>
            <person name="Wiebenga A."/>
            <person name="Lubbers R.J."/>
            <person name="Gomes A.C."/>
            <person name="Makela M.R."/>
            <person name="Stajich J."/>
            <person name="Grigoriev I.V."/>
            <person name="Mortensen U.H."/>
            <person name="De vries R.P."/>
            <person name="Baker S.E."/>
            <person name="Andersen M.R."/>
        </authorList>
    </citation>
    <scope>NUCLEOTIDE SEQUENCE [LARGE SCALE GENOMIC DNA]</scope>
    <source>
        <strain evidence="16 17">CBS 600.67</strain>
    </source>
</reference>
<accession>A0ABR4IJH8</accession>
<evidence type="ECO:0000256" key="8">
    <source>
        <dbReference type="ARBA" id="ARBA00023277"/>
    </source>
</evidence>
<dbReference type="PROSITE" id="PS50941">
    <property type="entry name" value="CHIT_BIND_I_2"/>
    <property type="match status" value="2"/>
</dbReference>
<evidence type="ECO:0000256" key="4">
    <source>
        <dbReference type="ARBA" id="ARBA00022669"/>
    </source>
</evidence>
<feature type="domain" description="Chitin-binding type-1" evidence="14">
    <location>
        <begin position="58"/>
        <end position="116"/>
    </location>
</feature>
<dbReference type="InterPro" id="IPR017853">
    <property type="entry name" value="GH"/>
</dbReference>